<sequence length="143" mass="15800">MYRVLLLSHGELARELLRTVEMVIGGQPEQEVAALPLQPEQDMNEYYRAVDGFVKESGAWGGCMVFTDIAGGSPFITSAKVYRKRAGTIKMDIITGMNLPMVVEAVSNRGSNDLDEARIRALRNGIEGIHAFSSKLQDVVREE</sequence>
<comment type="subcellular location">
    <subcellularLocation>
        <location evidence="1">Cytoplasm</location>
    </subcellularLocation>
</comment>
<accession>A0A7X2TB40</accession>
<dbReference type="Pfam" id="PF03610">
    <property type="entry name" value="EIIA-man"/>
    <property type="match status" value="1"/>
</dbReference>
<keyword evidence="4 9" id="KW-0762">Sugar transport</keyword>
<evidence type="ECO:0000256" key="3">
    <source>
        <dbReference type="ARBA" id="ARBA00022490"/>
    </source>
</evidence>
<evidence type="ECO:0000256" key="5">
    <source>
        <dbReference type="ARBA" id="ARBA00022679"/>
    </source>
</evidence>
<name>A0A7X2TB40_9CLOT</name>
<keyword evidence="7" id="KW-0418">Kinase</keyword>
<evidence type="ECO:0000313" key="10">
    <source>
        <dbReference type="Proteomes" id="UP000429958"/>
    </source>
</evidence>
<keyword evidence="2" id="KW-0813">Transport</keyword>
<dbReference type="GO" id="GO:0009401">
    <property type="term" value="P:phosphoenolpyruvate-dependent sugar phosphotransferase system"/>
    <property type="evidence" value="ECO:0007669"/>
    <property type="project" value="UniProtKB-KW"/>
</dbReference>
<dbReference type="Gene3D" id="3.40.50.510">
    <property type="entry name" value="Phosphotransferase system, mannose-type IIA component"/>
    <property type="match status" value="1"/>
</dbReference>
<comment type="caution">
    <text evidence="9">The sequence shown here is derived from an EMBL/GenBank/DDBJ whole genome shotgun (WGS) entry which is preliminary data.</text>
</comment>
<dbReference type="Proteomes" id="UP000429958">
    <property type="component" value="Unassembled WGS sequence"/>
</dbReference>
<dbReference type="PROSITE" id="PS51096">
    <property type="entry name" value="PTS_EIIA_TYPE_4"/>
    <property type="match status" value="1"/>
</dbReference>
<evidence type="ECO:0000256" key="4">
    <source>
        <dbReference type="ARBA" id="ARBA00022597"/>
    </source>
</evidence>
<dbReference type="InterPro" id="IPR033887">
    <property type="entry name" value="PTS_IIA_man"/>
</dbReference>
<protein>
    <submittedName>
        <fullName evidence="9">PTS sugar transporter subunit IIA</fullName>
    </submittedName>
</protein>
<evidence type="ECO:0000256" key="2">
    <source>
        <dbReference type="ARBA" id="ARBA00022448"/>
    </source>
</evidence>
<reference evidence="9 10" key="1">
    <citation type="submission" date="2019-08" db="EMBL/GenBank/DDBJ databases">
        <title>In-depth cultivation of the pig gut microbiome towards novel bacterial diversity and tailored functional studies.</title>
        <authorList>
            <person name="Wylensek D."/>
            <person name="Hitch T.C.A."/>
            <person name="Clavel T."/>
        </authorList>
    </citation>
    <scope>NUCLEOTIDE SEQUENCE [LARGE SCALE GENOMIC DNA]</scope>
    <source>
        <strain evidence="9 10">WCA-389-WT-23D1</strain>
    </source>
</reference>
<dbReference type="GO" id="GO:0005737">
    <property type="term" value="C:cytoplasm"/>
    <property type="evidence" value="ECO:0007669"/>
    <property type="project" value="UniProtKB-SubCell"/>
</dbReference>
<gene>
    <name evidence="9" type="ORF">FYJ39_02775</name>
</gene>
<keyword evidence="3" id="KW-0963">Cytoplasm</keyword>
<dbReference type="GO" id="GO:0016020">
    <property type="term" value="C:membrane"/>
    <property type="evidence" value="ECO:0007669"/>
    <property type="project" value="InterPro"/>
</dbReference>
<keyword evidence="6" id="KW-0598">Phosphotransferase system</keyword>
<dbReference type="GO" id="GO:0016301">
    <property type="term" value="F:kinase activity"/>
    <property type="evidence" value="ECO:0007669"/>
    <property type="project" value="UniProtKB-KW"/>
</dbReference>
<dbReference type="InterPro" id="IPR051471">
    <property type="entry name" value="Bacterial_PTS_sugar_comp"/>
</dbReference>
<evidence type="ECO:0000259" key="8">
    <source>
        <dbReference type="PROSITE" id="PS51096"/>
    </source>
</evidence>
<evidence type="ECO:0000313" key="9">
    <source>
        <dbReference type="EMBL" id="MSS35529.1"/>
    </source>
</evidence>
<feature type="domain" description="PTS EIIA type-4" evidence="8">
    <location>
        <begin position="1"/>
        <end position="129"/>
    </location>
</feature>
<dbReference type="RefSeq" id="WP_154470937.1">
    <property type="nucleotide sequence ID" value="NZ_VUMD01000002.1"/>
</dbReference>
<dbReference type="CDD" id="cd00006">
    <property type="entry name" value="PTS_IIA_man"/>
    <property type="match status" value="1"/>
</dbReference>
<keyword evidence="5" id="KW-0808">Transferase</keyword>
<dbReference type="EMBL" id="VUMD01000002">
    <property type="protein sequence ID" value="MSS35529.1"/>
    <property type="molecule type" value="Genomic_DNA"/>
</dbReference>
<dbReference type="PANTHER" id="PTHR33799:SF1">
    <property type="entry name" value="PTS SYSTEM MANNOSE-SPECIFIC EIIAB COMPONENT-RELATED"/>
    <property type="match status" value="1"/>
</dbReference>
<dbReference type="InterPro" id="IPR004701">
    <property type="entry name" value="PTS_EIIA_man-typ"/>
</dbReference>
<evidence type="ECO:0000256" key="1">
    <source>
        <dbReference type="ARBA" id="ARBA00004496"/>
    </source>
</evidence>
<proteinExistence type="predicted"/>
<dbReference type="SUPFAM" id="SSF53062">
    <property type="entry name" value="PTS system fructose IIA component-like"/>
    <property type="match status" value="1"/>
</dbReference>
<dbReference type="AlphaFoldDB" id="A0A7X2TB40"/>
<dbReference type="PANTHER" id="PTHR33799">
    <property type="entry name" value="PTS PERMEASE-RELATED-RELATED"/>
    <property type="match status" value="1"/>
</dbReference>
<evidence type="ECO:0000256" key="7">
    <source>
        <dbReference type="ARBA" id="ARBA00022777"/>
    </source>
</evidence>
<evidence type="ECO:0000256" key="6">
    <source>
        <dbReference type="ARBA" id="ARBA00022683"/>
    </source>
</evidence>
<organism evidence="9 10">
    <name type="scientific">Clostridium porci</name>
    <dbReference type="NCBI Taxonomy" id="2605778"/>
    <lineage>
        <taxon>Bacteria</taxon>
        <taxon>Bacillati</taxon>
        <taxon>Bacillota</taxon>
        <taxon>Clostridia</taxon>
        <taxon>Eubacteriales</taxon>
        <taxon>Clostridiaceae</taxon>
        <taxon>Clostridium</taxon>
    </lineage>
</organism>
<dbReference type="InterPro" id="IPR036662">
    <property type="entry name" value="PTS_EIIA_man-typ_sf"/>
</dbReference>
<keyword evidence="10" id="KW-1185">Reference proteome</keyword>